<feature type="transmembrane region" description="Helical" evidence="1">
    <location>
        <begin position="133"/>
        <end position="157"/>
    </location>
</feature>
<feature type="transmembrane region" description="Helical" evidence="1">
    <location>
        <begin position="23"/>
        <end position="41"/>
    </location>
</feature>
<reference evidence="4" key="1">
    <citation type="journal article" date="2015" name="Genome Announc.">
        <title>Draft Genome Sequence of Tolypothrix boutellei Strain VB521301.</title>
        <authorList>
            <person name="Chandrababunaidu M.M."/>
            <person name="Singh D."/>
            <person name="Sen D."/>
            <person name="Bhan S."/>
            <person name="Das S."/>
            <person name="Gupta A."/>
            <person name="Adhikary S.P."/>
            <person name="Tripathy S."/>
        </authorList>
    </citation>
    <scope>NUCLEOTIDE SEQUENCE</scope>
    <source>
        <strain evidence="4">VB521301</strain>
    </source>
</reference>
<evidence type="ECO:0000256" key="1">
    <source>
        <dbReference type="SAM" id="Phobius"/>
    </source>
</evidence>
<dbReference type="Gene3D" id="2.60.120.200">
    <property type="match status" value="2"/>
</dbReference>
<keyword evidence="1" id="KW-0472">Membrane</keyword>
<evidence type="ECO:0000313" key="5">
    <source>
        <dbReference type="Proteomes" id="UP000029738"/>
    </source>
</evidence>
<dbReference type="RefSeq" id="WP_038085175.1">
    <property type="nucleotide sequence ID" value="NZ_JHEG04000001.1"/>
</dbReference>
<evidence type="ECO:0000313" key="4">
    <source>
        <dbReference type="EMBL" id="KIE12160.1"/>
    </source>
</evidence>
<dbReference type="SUPFAM" id="SSF49899">
    <property type="entry name" value="Concanavalin A-like lectins/glucanases"/>
    <property type="match status" value="2"/>
</dbReference>
<dbReference type="Proteomes" id="UP000029738">
    <property type="component" value="Unassembled WGS sequence"/>
</dbReference>
<keyword evidence="1" id="KW-0812">Transmembrane</keyword>
<gene>
    <name evidence="4" type="ORF">DA73_0211340</name>
    <name evidence="3" type="ORF">DA73_0400037510</name>
</gene>
<sequence>MKQGKNFFPKNTLLNRGIFAKDIWMVLGSILVVLVATLYPFNFSSPENFSIRKIPSQFESTSDFIDQVNNILLFIPFGFSLGNALQKIRRIPLLGKIVLVFLGSAGLSLTVELLQIFLPSREPTPADLINNSISGLVGLLCFYLCASQHLNSLFSSIENSKLARSTQKISLFFCGYILLAFTISIVWLGTTNLSGWNPNYPLILGNETTGNRPWQGYISKIYIADRAISKSEVEKVFVDENYLKTLGDSLVTSYQFPEQCCQPEETVKSPKLREKKLWWDRLSENQQGQGVFLSPGNWLETANPVTSLNKRIRETSELTISTTVASSDISQTGPARIISVSNGPLRRNFTLGQERTALDLRIRTSITGENGSELKMRVPNVFTDNNPHHIVLTYSKGTLQVYIDTLSHFSTFNLLDLIPKQQQIFYYAITFIPLGICLTIITVLARRKIFLYRFLLFSGILLPSLILESILVSENGKSISLRNFLLGIFFTTGTVLVLRLRALMVMKKTTV</sequence>
<dbReference type="Pfam" id="PF04892">
    <property type="entry name" value="VanZ"/>
    <property type="match status" value="1"/>
</dbReference>
<feature type="transmembrane region" description="Helical" evidence="1">
    <location>
        <begin position="479"/>
        <end position="498"/>
    </location>
</feature>
<feature type="domain" description="VanZ-like" evidence="2">
    <location>
        <begin position="31"/>
        <end position="145"/>
    </location>
</feature>
<dbReference type="InterPro" id="IPR006976">
    <property type="entry name" value="VanZ-like"/>
</dbReference>
<reference evidence="3" key="2">
    <citation type="submission" date="2019-11" db="EMBL/GenBank/DDBJ databases">
        <title>Improved Assembly of Tolypothrix boutellei genome.</title>
        <authorList>
            <person name="Sarangi A.N."/>
            <person name="Mukherjee M."/>
            <person name="Ghosh S."/>
            <person name="Singh D."/>
            <person name="Das A."/>
            <person name="Kant S."/>
            <person name="Prusty A."/>
            <person name="Tripathy S."/>
        </authorList>
    </citation>
    <scope>NUCLEOTIDE SEQUENCE</scope>
    <source>
        <strain evidence="3">VB521301</strain>
    </source>
</reference>
<proteinExistence type="predicted"/>
<feature type="transmembrane region" description="Helical" evidence="1">
    <location>
        <begin position="424"/>
        <end position="444"/>
    </location>
</feature>
<dbReference type="EMBL" id="JHEG02000037">
    <property type="protein sequence ID" value="KIE12160.1"/>
    <property type="molecule type" value="Genomic_DNA"/>
</dbReference>
<dbReference type="OrthoDB" id="580754at2"/>
<dbReference type="EMBL" id="JHEG04000001">
    <property type="protein sequence ID" value="KAF3890523.1"/>
    <property type="molecule type" value="Genomic_DNA"/>
</dbReference>
<keyword evidence="1" id="KW-1133">Transmembrane helix</keyword>
<accession>A0A0C1RJH1</accession>
<name>A0A0C1RJH1_9CYAN</name>
<organism evidence="4">
    <name type="scientific">Tolypothrix bouteillei VB521301</name>
    <dbReference type="NCBI Taxonomy" id="1479485"/>
    <lineage>
        <taxon>Bacteria</taxon>
        <taxon>Bacillati</taxon>
        <taxon>Cyanobacteriota</taxon>
        <taxon>Cyanophyceae</taxon>
        <taxon>Nostocales</taxon>
        <taxon>Tolypothrichaceae</taxon>
        <taxon>Tolypothrix</taxon>
    </lineage>
</organism>
<feature type="transmembrane region" description="Helical" evidence="1">
    <location>
        <begin position="97"/>
        <end position="118"/>
    </location>
</feature>
<evidence type="ECO:0000259" key="2">
    <source>
        <dbReference type="Pfam" id="PF04892"/>
    </source>
</evidence>
<dbReference type="InterPro" id="IPR013320">
    <property type="entry name" value="ConA-like_dom_sf"/>
</dbReference>
<feature type="transmembrane region" description="Helical" evidence="1">
    <location>
        <begin position="451"/>
        <end position="473"/>
    </location>
</feature>
<dbReference type="STRING" id="1479485.DA73_0211340"/>
<evidence type="ECO:0000313" key="3">
    <source>
        <dbReference type="EMBL" id="KAF3890523.1"/>
    </source>
</evidence>
<keyword evidence="5" id="KW-1185">Reference proteome</keyword>
<protein>
    <submittedName>
        <fullName evidence="4">Laminin</fullName>
    </submittedName>
    <submittedName>
        <fullName evidence="3">VanZ family protein</fullName>
    </submittedName>
</protein>
<feature type="transmembrane region" description="Helical" evidence="1">
    <location>
        <begin position="169"/>
        <end position="189"/>
    </location>
</feature>
<dbReference type="AlphaFoldDB" id="A0A0C1RJH1"/>
<comment type="caution">
    <text evidence="4">The sequence shown here is derived from an EMBL/GenBank/DDBJ whole genome shotgun (WGS) entry which is preliminary data.</text>
</comment>